<evidence type="ECO:0000259" key="3">
    <source>
        <dbReference type="Pfam" id="PF00561"/>
    </source>
</evidence>
<proteinExistence type="inferred from homology"/>
<sequence length="252" mass="28192">MILRRGLVQQLRAVSGRRGYGSVADAYSKDIPTVELAYERFDPKKGRVEEDPIVFLHGLFGSKINNKTVSKVLARDLQKSVYCLDLRNHGESPHVARHDYPALSADVENFLDEQKIESCILVGHSMGAKAAMAVSLRRPGLVSSLIPVDNAPIDARLTSAFPLYVRGMKDVERSQPKSQKEAVEVMQKYEPSLPIVQFLLANLKKHDDGSYRFRIPLDTLGKSLDNLGDFPFHPDTSRFVKPTMFIRGTKSP</sequence>
<gene>
    <name evidence="4" type="ORF">TRICI_006569</name>
</gene>
<protein>
    <recommendedName>
        <fullName evidence="3">AB hydrolase-1 domain-containing protein</fullName>
    </recommendedName>
</protein>
<dbReference type="Proteomes" id="UP000761534">
    <property type="component" value="Unassembled WGS sequence"/>
</dbReference>
<evidence type="ECO:0000313" key="5">
    <source>
        <dbReference type="Proteomes" id="UP000761534"/>
    </source>
</evidence>
<dbReference type="VEuPathDB" id="FungiDB:TRICI_006569"/>
<dbReference type="InterPro" id="IPR029058">
    <property type="entry name" value="AB_hydrolase_fold"/>
</dbReference>
<keyword evidence="5" id="KW-1185">Reference proteome</keyword>
<keyword evidence="2" id="KW-0378">Hydrolase</keyword>
<accession>A0A642UG57</accession>
<dbReference type="InterPro" id="IPR000073">
    <property type="entry name" value="AB_hydrolase_1"/>
</dbReference>
<comment type="caution">
    <text evidence="4">The sequence shown here is derived from an EMBL/GenBank/DDBJ whole genome shotgun (WGS) entry which is preliminary data.</text>
</comment>
<name>A0A642UG57_9ASCO</name>
<dbReference type="AlphaFoldDB" id="A0A642UG57"/>
<dbReference type="OrthoDB" id="8119704at2759"/>
<evidence type="ECO:0000256" key="2">
    <source>
        <dbReference type="ARBA" id="ARBA00022801"/>
    </source>
</evidence>
<dbReference type="Pfam" id="PF00561">
    <property type="entry name" value="Abhydrolase_1"/>
    <property type="match status" value="1"/>
</dbReference>
<evidence type="ECO:0000313" key="4">
    <source>
        <dbReference type="EMBL" id="KAA8898308.1"/>
    </source>
</evidence>
<dbReference type="PANTHER" id="PTHR46118:SF4">
    <property type="entry name" value="PROTEIN ABHD11"/>
    <property type="match status" value="1"/>
</dbReference>
<feature type="domain" description="AB hydrolase-1" evidence="3">
    <location>
        <begin position="52"/>
        <end position="150"/>
    </location>
</feature>
<reference evidence="4" key="1">
    <citation type="journal article" date="2019" name="G3 (Bethesda)">
        <title>Genome Assemblies of Two Rare Opportunistic Yeast Pathogens: Diutina rugosa (syn. Candida rugosa) and Trichomonascus ciferrii (syn. Candida ciferrii).</title>
        <authorList>
            <person name="Mixao V."/>
            <person name="Saus E."/>
            <person name="Hansen A.P."/>
            <person name="Lass-Florl C."/>
            <person name="Gabaldon T."/>
        </authorList>
    </citation>
    <scope>NUCLEOTIDE SEQUENCE</scope>
    <source>
        <strain evidence="4">CBS 4856</strain>
    </source>
</reference>
<dbReference type="GO" id="GO:0005739">
    <property type="term" value="C:mitochondrion"/>
    <property type="evidence" value="ECO:0007669"/>
    <property type="project" value="TreeGrafter"/>
</dbReference>
<dbReference type="PANTHER" id="PTHR46118">
    <property type="entry name" value="PROTEIN ABHD11"/>
    <property type="match status" value="1"/>
</dbReference>
<evidence type="ECO:0000256" key="1">
    <source>
        <dbReference type="ARBA" id="ARBA00008645"/>
    </source>
</evidence>
<dbReference type="Gene3D" id="3.40.50.1820">
    <property type="entry name" value="alpha/beta hydrolase"/>
    <property type="match status" value="1"/>
</dbReference>
<dbReference type="SUPFAM" id="SSF53474">
    <property type="entry name" value="alpha/beta-Hydrolases"/>
    <property type="match status" value="1"/>
</dbReference>
<organism evidence="4 5">
    <name type="scientific">Trichomonascus ciferrii</name>
    <dbReference type="NCBI Taxonomy" id="44093"/>
    <lineage>
        <taxon>Eukaryota</taxon>
        <taxon>Fungi</taxon>
        <taxon>Dikarya</taxon>
        <taxon>Ascomycota</taxon>
        <taxon>Saccharomycotina</taxon>
        <taxon>Dipodascomycetes</taxon>
        <taxon>Dipodascales</taxon>
        <taxon>Trichomonascaceae</taxon>
        <taxon>Trichomonascus</taxon>
        <taxon>Trichomonascus ciferrii complex</taxon>
    </lineage>
</organism>
<dbReference type="GO" id="GO:0052689">
    <property type="term" value="F:carboxylic ester hydrolase activity"/>
    <property type="evidence" value="ECO:0007669"/>
    <property type="project" value="TreeGrafter"/>
</dbReference>
<comment type="similarity">
    <text evidence="1">Belongs to the AB hydrolase superfamily.</text>
</comment>
<dbReference type="EMBL" id="SWFS01000547">
    <property type="protein sequence ID" value="KAA8898308.1"/>
    <property type="molecule type" value="Genomic_DNA"/>
</dbReference>